<proteinExistence type="predicted"/>
<reference evidence="1" key="1">
    <citation type="submission" date="2022-01" db="EMBL/GenBank/DDBJ databases">
        <title>Whole genome-based taxonomy of the Shewanellaceae.</title>
        <authorList>
            <person name="Martin-Rodriguez A.J."/>
        </authorList>
    </citation>
    <scope>NUCLEOTIDE SEQUENCE</scope>
    <source>
        <strain evidence="1">DSM 16422</strain>
    </source>
</reference>
<dbReference type="EMBL" id="JAKIKP010000008">
    <property type="protein sequence ID" value="MCL1143378.1"/>
    <property type="molecule type" value="Genomic_DNA"/>
</dbReference>
<keyword evidence="2" id="KW-1185">Reference proteome</keyword>
<name>A0A9X1ZKH6_9GAMM</name>
<evidence type="ECO:0000313" key="2">
    <source>
        <dbReference type="Proteomes" id="UP001139333"/>
    </source>
</evidence>
<dbReference type="Proteomes" id="UP001139333">
    <property type="component" value="Unassembled WGS sequence"/>
</dbReference>
<dbReference type="InterPro" id="IPR025130">
    <property type="entry name" value="DUF4056"/>
</dbReference>
<sequence>MKNILTRKSLFGAGVIFVTLTACSSNDWQVRAIPSEAAVKTALDDTPDPALLRDILLPQQAALGLPESVRPCCAFGNAQRVQVGEMPIPFYRHANTVDLESIGAHAFDAGGFSYQKISPDEGKSTENNGVLYTLKGGFIDLAHIRDTADNTVAIFYQVYPNLGKQTSIKLPYEIGDRSIEIEAFDVSGLTPEQRWEVAAAIAARMGFAMAEAHEIAQWHGYRSFALWSEAVSAYSIEDLYSNMLGAKIAQALITDNLVMSRQQFNYHMTSWLAATLAWLQPLSVDQTNALFDGVDGLWWDSNNPLPNKFMLLKRHYQLGHIQQPFLVPQTLAKRSPSWPLLAEVYQNPVAPHRLSIAQEVHGVVLDDVAKLYLHVDDKFKASFEHIPTGLWQQGFDHTQFVEIAEYDQQQDVIELEAHLQQYPQLPLANLSVKE</sequence>
<evidence type="ECO:0000313" key="1">
    <source>
        <dbReference type="EMBL" id="MCL1143378.1"/>
    </source>
</evidence>
<gene>
    <name evidence="1" type="ORF">L2672_11795</name>
</gene>
<dbReference type="AlphaFoldDB" id="A0A9X1ZKH6"/>
<dbReference type="Pfam" id="PF13265">
    <property type="entry name" value="DUF4056"/>
    <property type="match status" value="1"/>
</dbReference>
<comment type="caution">
    <text evidence="1">The sequence shown here is derived from an EMBL/GenBank/DDBJ whole genome shotgun (WGS) entry which is preliminary data.</text>
</comment>
<dbReference type="PROSITE" id="PS51257">
    <property type="entry name" value="PROKAR_LIPOPROTEIN"/>
    <property type="match status" value="1"/>
</dbReference>
<organism evidence="1 2">
    <name type="scientific">Shewanella gaetbuli</name>
    <dbReference type="NCBI Taxonomy" id="220752"/>
    <lineage>
        <taxon>Bacteria</taxon>
        <taxon>Pseudomonadati</taxon>
        <taxon>Pseudomonadota</taxon>
        <taxon>Gammaproteobacteria</taxon>
        <taxon>Alteromonadales</taxon>
        <taxon>Shewanellaceae</taxon>
        <taxon>Shewanella</taxon>
    </lineage>
</organism>
<dbReference type="RefSeq" id="WP_248996052.1">
    <property type="nucleotide sequence ID" value="NZ_JAKIKP010000008.1"/>
</dbReference>
<accession>A0A9X1ZKH6</accession>
<protein>
    <submittedName>
        <fullName evidence="1">DUF4056 domain-containing protein</fullName>
    </submittedName>
</protein>